<evidence type="ECO:0000313" key="19">
    <source>
        <dbReference type="Ensembl" id="ENSPMRP00000010305.1"/>
    </source>
</evidence>
<dbReference type="GO" id="GO:0016603">
    <property type="term" value="F:glutaminyl-peptide cyclotransferase activity"/>
    <property type="evidence" value="ECO:0007669"/>
    <property type="project" value="UniProtKB-EC"/>
</dbReference>
<dbReference type="InterPro" id="IPR040234">
    <property type="entry name" value="QC/QCL"/>
</dbReference>
<dbReference type="OrthoDB" id="3907302at2759"/>
<evidence type="ECO:0000256" key="4">
    <source>
        <dbReference type="ARBA" id="ARBA00012012"/>
    </source>
</evidence>
<keyword evidence="10" id="KW-0862">Zinc</keyword>
<evidence type="ECO:0000256" key="15">
    <source>
        <dbReference type="ARBA" id="ARBA00033159"/>
    </source>
</evidence>
<accession>A0A670IEF2</accession>
<dbReference type="Pfam" id="PF04389">
    <property type="entry name" value="Peptidase_M28"/>
    <property type="match status" value="1"/>
</dbReference>
<feature type="signal peptide" evidence="17">
    <location>
        <begin position="1"/>
        <end position="25"/>
    </location>
</feature>
<evidence type="ECO:0000256" key="1">
    <source>
        <dbReference type="ARBA" id="ARBA00000001"/>
    </source>
</evidence>
<evidence type="ECO:0000256" key="9">
    <source>
        <dbReference type="ARBA" id="ARBA00022729"/>
    </source>
</evidence>
<keyword evidence="12" id="KW-0325">Glycoprotein</keyword>
<evidence type="ECO:0000256" key="8">
    <source>
        <dbReference type="ARBA" id="ARBA00022723"/>
    </source>
</evidence>
<reference evidence="19" key="3">
    <citation type="submission" date="2025-09" db="UniProtKB">
        <authorList>
            <consortium name="Ensembl"/>
        </authorList>
    </citation>
    <scope>IDENTIFICATION</scope>
</reference>
<keyword evidence="20" id="KW-1185">Reference proteome</keyword>
<dbReference type="OMA" id="THWAYQK"/>
<keyword evidence="9 17" id="KW-0732">Signal</keyword>
<dbReference type="EC" id="2.3.2.5" evidence="4"/>
<reference evidence="19" key="2">
    <citation type="submission" date="2025-08" db="UniProtKB">
        <authorList>
            <consortium name="Ensembl"/>
        </authorList>
    </citation>
    <scope>IDENTIFICATION</scope>
</reference>
<dbReference type="PANTHER" id="PTHR12283">
    <property type="entry name" value="GLUTAMINYL-PEPTIDE CYCLOTRANSFERASE"/>
    <property type="match status" value="1"/>
</dbReference>
<comment type="similarity">
    <text evidence="3">Belongs to the glutaminyl-peptide cyclotransferase family.</text>
</comment>
<organism evidence="19 20">
    <name type="scientific">Podarcis muralis</name>
    <name type="common">Wall lizard</name>
    <name type="synonym">Lacerta muralis</name>
    <dbReference type="NCBI Taxonomy" id="64176"/>
    <lineage>
        <taxon>Eukaryota</taxon>
        <taxon>Metazoa</taxon>
        <taxon>Chordata</taxon>
        <taxon>Craniata</taxon>
        <taxon>Vertebrata</taxon>
        <taxon>Euteleostomi</taxon>
        <taxon>Lepidosauria</taxon>
        <taxon>Squamata</taxon>
        <taxon>Bifurcata</taxon>
        <taxon>Unidentata</taxon>
        <taxon>Episquamata</taxon>
        <taxon>Laterata</taxon>
        <taxon>Lacertibaenia</taxon>
        <taxon>Lacertidae</taxon>
        <taxon>Podarcis</taxon>
    </lineage>
</organism>
<comment type="subcellular location">
    <subcellularLocation>
        <location evidence="2">Secreted</location>
    </subcellularLocation>
</comment>
<dbReference type="Proteomes" id="UP000472272">
    <property type="component" value="Chromosome 3"/>
</dbReference>
<gene>
    <name evidence="19" type="primary">QPCT</name>
</gene>
<dbReference type="InterPro" id="IPR007484">
    <property type="entry name" value="Peptidase_M28"/>
</dbReference>
<comment type="function">
    <text evidence="14">Responsible for the biosynthesis of pyroglutamyl peptides. Has a bias against acidic and tryptophan residues adjacent to the N-terminal glutaminyl residue and a lack of importance of chain length after the second residue. Also catalyzes N-terminal pyroglutamate formation.</text>
</comment>
<dbReference type="Ensembl" id="ENSPMRT00000010977.1">
    <property type="protein sequence ID" value="ENSPMRP00000010305.1"/>
    <property type="gene ID" value="ENSPMRG00000006854.1"/>
</dbReference>
<feature type="chain" id="PRO_5025329084" description="Glutaminyl-peptide cyclotransferase" evidence="17">
    <location>
        <begin position="26"/>
        <end position="364"/>
    </location>
</feature>
<feature type="domain" description="Peptidase M28" evidence="18">
    <location>
        <begin position="123"/>
        <end position="355"/>
    </location>
</feature>
<evidence type="ECO:0000256" key="17">
    <source>
        <dbReference type="SAM" id="SignalP"/>
    </source>
</evidence>
<dbReference type="AlphaFoldDB" id="A0A670IEF2"/>
<dbReference type="KEGG" id="pmua:114594473"/>
<keyword evidence="7" id="KW-0808">Transferase</keyword>
<evidence type="ECO:0000259" key="18">
    <source>
        <dbReference type="Pfam" id="PF04389"/>
    </source>
</evidence>
<keyword evidence="6" id="KW-0964">Secreted</keyword>
<dbReference type="GO" id="GO:0008270">
    <property type="term" value="F:zinc ion binding"/>
    <property type="evidence" value="ECO:0007669"/>
    <property type="project" value="Ensembl"/>
</dbReference>
<evidence type="ECO:0000256" key="3">
    <source>
        <dbReference type="ARBA" id="ARBA00006014"/>
    </source>
</evidence>
<protein>
    <recommendedName>
        <fullName evidence="5">Glutaminyl-peptide cyclotransferase</fullName>
        <ecNumber evidence="4">2.3.2.5</ecNumber>
    </recommendedName>
    <alternativeName>
        <fullName evidence="15">Glutaminyl cyclase</fullName>
    </alternativeName>
    <alternativeName>
        <fullName evidence="16">Glutaminyl-tRNA cyclotransferase</fullName>
    </alternativeName>
</protein>
<evidence type="ECO:0000256" key="13">
    <source>
        <dbReference type="ARBA" id="ARBA00023315"/>
    </source>
</evidence>
<keyword evidence="11" id="KW-1015">Disulfide bond</keyword>
<comment type="catalytic activity">
    <reaction evidence="1">
        <text>N-terminal L-glutaminyl-[peptide] = N-terminal 5-oxo-L-prolyl-[peptide] + NH4(+)</text>
        <dbReference type="Rhea" id="RHEA:23652"/>
        <dbReference type="Rhea" id="RHEA-COMP:11736"/>
        <dbReference type="Rhea" id="RHEA-COMP:11846"/>
        <dbReference type="ChEBI" id="CHEBI:28938"/>
        <dbReference type="ChEBI" id="CHEBI:64722"/>
        <dbReference type="ChEBI" id="CHEBI:87215"/>
        <dbReference type="EC" id="2.3.2.5"/>
    </reaction>
</comment>
<dbReference type="CDD" id="cd03880">
    <property type="entry name" value="M28_QC_like"/>
    <property type="match status" value="1"/>
</dbReference>
<evidence type="ECO:0000256" key="2">
    <source>
        <dbReference type="ARBA" id="ARBA00004613"/>
    </source>
</evidence>
<dbReference type="SUPFAM" id="SSF53187">
    <property type="entry name" value="Zn-dependent exopeptidases"/>
    <property type="match status" value="1"/>
</dbReference>
<evidence type="ECO:0000313" key="20">
    <source>
        <dbReference type="Proteomes" id="UP000472272"/>
    </source>
</evidence>
<dbReference type="RefSeq" id="XP_028580031.1">
    <property type="nucleotide sequence ID" value="XM_028724198.1"/>
</dbReference>
<dbReference type="PANTHER" id="PTHR12283:SF5">
    <property type="entry name" value="GLUTAMINYL-PEPTIDE CYCLOTRANSFERASE"/>
    <property type="match status" value="1"/>
</dbReference>
<evidence type="ECO:0000256" key="7">
    <source>
        <dbReference type="ARBA" id="ARBA00022679"/>
    </source>
</evidence>
<evidence type="ECO:0000256" key="6">
    <source>
        <dbReference type="ARBA" id="ARBA00022525"/>
    </source>
</evidence>
<evidence type="ECO:0000256" key="10">
    <source>
        <dbReference type="ARBA" id="ARBA00022833"/>
    </source>
</evidence>
<evidence type="ECO:0000256" key="12">
    <source>
        <dbReference type="ARBA" id="ARBA00023180"/>
    </source>
</evidence>
<dbReference type="CTD" id="25797"/>
<dbReference type="InterPro" id="IPR037457">
    <property type="entry name" value="M28_QC"/>
</dbReference>
<sequence>MAGGDRGSQAAASLCLAWTLSLALASFPQLVSGRVDWTQEKYSHRPTILNATSIQQVAAHTDINRMWQNDLHPILIERYPGSPGSYAVRQHIKHRLQGLQAGWVVEEDTFQSHTPYGYRTFSNIISTLNPLGKRHLVLACHYDSKYFPPQSDGKVFVGATDSAVPCAMMLELARSLDTQLHCLKKAVTNGKSDLSLQLIFFDGEEAFVRWSPSDSLYGSRHLAQKMASTPHPPGAAHTTQIQGIDLFVLLDLIGARNPTFPLYFLNTARWLGRLEAIEQNLVALGLLNNYSPERPYFRPDLRRHPVEDDHVPFLRRGVPILHLIPAPFPRVWHTMEDNEENLDKPTTDNLNKILQVFVLEYLNL</sequence>
<evidence type="ECO:0000256" key="5">
    <source>
        <dbReference type="ARBA" id="ARBA00016861"/>
    </source>
</evidence>
<keyword evidence="8" id="KW-0479">Metal-binding</keyword>
<keyword evidence="13" id="KW-0012">Acyltransferase</keyword>
<dbReference type="FunFam" id="3.40.630.10:FF:000029">
    <property type="entry name" value="Glutaminyl-peptide cyclotransferase"/>
    <property type="match status" value="1"/>
</dbReference>
<reference evidence="19 20" key="1">
    <citation type="journal article" date="2019" name="Proc. Natl. Acad. Sci. U.S.A.">
        <title>Regulatory changes in pterin and carotenoid genes underlie balanced color polymorphisms in the wall lizard.</title>
        <authorList>
            <person name="Andrade P."/>
            <person name="Pinho C."/>
            <person name="Perez I de Lanuza G."/>
            <person name="Afonso S."/>
            <person name="Brejcha J."/>
            <person name="Rubin C.J."/>
            <person name="Wallerman O."/>
            <person name="Pereira P."/>
            <person name="Sabatino S.J."/>
            <person name="Bellati A."/>
            <person name="Pellitteri-Rosa D."/>
            <person name="Bosakova Z."/>
            <person name="Bunikis I."/>
            <person name="Carretero M.A."/>
            <person name="Feiner N."/>
            <person name="Marsik P."/>
            <person name="Pauperio F."/>
            <person name="Salvi D."/>
            <person name="Soler L."/>
            <person name="While G.M."/>
            <person name="Uller T."/>
            <person name="Font E."/>
            <person name="Andersson L."/>
            <person name="Carneiro M."/>
        </authorList>
    </citation>
    <scope>NUCLEOTIDE SEQUENCE</scope>
</reference>
<name>A0A670IEF2_PODMU</name>
<proteinExistence type="inferred from homology"/>
<dbReference type="GO" id="GO:0005576">
    <property type="term" value="C:extracellular region"/>
    <property type="evidence" value="ECO:0007669"/>
    <property type="project" value="UniProtKB-SubCell"/>
</dbReference>
<evidence type="ECO:0000256" key="14">
    <source>
        <dbReference type="ARBA" id="ARBA00025473"/>
    </source>
</evidence>
<dbReference type="Gene3D" id="3.40.630.10">
    <property type="entry name" value="Zn peptidases"/>
    <property type="match status" value="1"/>
</dbReference>
<dbReference type="GeneID" id="114594473"/>
<dbReference type="GeneTree" id="ENSGT00390000003107"/>
<evidence type="ECO:0000256" key="11">
    <source>
        <dbReference type="ARBA" id="ARBA00023157"/>
    </source>
</evidence>
<evidence type="ECO:0000256" key="16">
    <source>
        <dbReference type="ARBA" id="ARBA00042699"/>
    </source>
</evidence>